<dbReference type="EMBL" id="JBBGAZ010000015">
    <property type="protein sequence ID" value="MEJ5220013.1"/>
    <property type="molecule type" value="Genomic_DNA"/>
</dbReference>
<sequence length="87" mass="9778">MTTLIVWDEPKRLSNIEKHGLDFAVLTEDFFENALIEPSYAGRSIAIGRVNGKLITVAVFRPLGSEALSVISLRAANSRERKRYETK</sequence>
<dbReference type="InterPro" id="IPR038573">
    <property type="entry name" value="BrnT_sf"/>
</dbReference>
<comment type="caution">
    <text evidence="1">The sequence shown here is derived from an EMBL/GenBank/DDBJ whole genome shotgun (WGS) entry which is preliminary data.</text>
</comment>
<accession>A0ABU8QKR3</accession>
<organism evidence="1 2">
    <name type="scientific">Cognatishimia coralii</name>
    <dbReference type="NCBI Taxonomy" id="3083254"/>
    <lineage>
        <taxon>Bacteria</taxon>
        <taxon>Pseudomonadati</taxon>
        <taxon>Pseudomonadota</taxon>
        <taxon>Alphaproteobacteria</taxon>
        <taxon>Rhodobacterales</taxon>
        <taxon>Paracoccaceae</taxon>
        <taxon>Cognatishimia</taxon>
    </lineage>
</organism>
<gene>
    <name evidence="1" type="ORF">WG622_17290</name>
</gene>
<evidence type="ECO:0000313" key="1">
    <source>
        <dbReference type="EMBL" id="MEJ5220013.1"/>
    </source>
</evidence>
<name>A0ABU8QKR3_9RHOB</name>
<reference evidence="1 2" key="1">
    <citation type="submission" date="2024-03" db="EMBL/GenBank/DDBJ databases">
        <title>Cognatishimia coralii sp. nov., a marine bacterium isolated from coral surrounding seawater.</title>
        <authorList>
            <person name="Liu X."/>
            <person name="Liu S."/>
            <person name="Sun H."/>
            <person name="Zhang Y."/>
        </authorList>
    </citation>
    <scope>NUCLEOTIDE SEQUENCE [LARGE SCALE GENOMIC DNA]</scope>
    <source>
        <strain evidence="1 2">D5M38</strain>
    </source>
</reference>
<protein>
    <submittedName>
        <fullName evidence="1">BrnT family toxin</fullName>
    </submittedName>
</protein>
<keyword evidence="2" id="KW-1185">Reference proteome</keyword>
<evidence type="ECO:0000313" key="2">
    <source>
        <dbReference type="Proteomes" id="UP001368270"/>
    </source>
</evidence>
<dbReference type="RefSeq" id="WP_339404661.1">
    <property type="nucleotide sequence ID" value="NZ_JBBGAZ010000015.1"/>
</dbReference>
<dbReference type="Gene3D" id="3.10.450.530">
    <property type="entry name" value="Ribonuclease toxin, BrnT, of type II toxin-antitoxin system"/>
    <property type="match status" value="1"/>
</dbReference>
<proteinExistence type="predicted"/>
<dbReference type="Pfam" id="PF04365">
    <property type="entry name" value="BrnT_toxin"/>
    <property type="match status" value="1"/>
</dbReference>
<dbReference type="InterPro" id="IPR007460">
    <property type="entry name" value="BrnT_toxin"/>
</dbReference>
<dbReference type="Proteomes" id="UP001368270">
    <property type="component" value="Unassembled WGS sequence"/>
</dbReference>